<comment type="caution">
    <text evidence="3">The sequence shown here is derived from an EMBL/GenBank/DDBJ whole genome shotgun (WGS) entry which is preliminary data.</text>
</comment>
<dbReference type="Pfam" id="PF16187">
    <property type="entry name" value="Peptidase_M16_M"/>
    <property type="match status" value="1"/>
</dbReference>
<reference evidence="3 4" key="1">
    <citation type="submission" date="2023-01" db="EMBL/GenBank/DDBJ databases">
        <title>Analysis of 21 Apiospora genomes using comparative genomics revels a genus with tremendous synthesis potential of carbohydrate active enzymes and secondary metabolites.</title>
        <authorList>
            <person name="Sorensen T."/>
        </authorList>
    </citation>
    <scope>NUCLEOTIDE SEQUENCE [LARGE SCALE GENOMIC DNA]</scope>
    <source>
        <strain evidence="3 4">CBS 135458</strain>
    </source>
</reference>
<dbReference type="Gene3D" id="3.30.830.10">
    <property type="entry name" value="Metalloenzyme, LuxS/M16 peptidase-like"/>
    <property type="match status" value="1"/>
</dbReference>
<keyword evidence="4" id="KW-1185">Reference proteome</keyword>
<dbReference type="RefSeq" id="XP_066717836.1">
    <property type="nucleotide sequence ID" value="XM_066855669.1"/>
</dbReference>
<protein>
    <submittedName>
        <fullName evidence="3">Ubiquitin carboxyl-terminal hydrolase</fullName>
    </submittedName>
</protein>
<dbReference type="PANTHER" id="PTHR43690:SF18">
    <property type="entry name" value="INSULIN-DEGRADING ENZYME-RELATED"/>
    <property type="match status" value="1"/>
</dbReference>
<accession>A0ABR1VQ34</accession>
<dbReference type="InterPro" id="IPR032632">
    <property type="entry name" value="Peptidase_M16_M"/>
</dbReference>
<dbReference type="PANTHER" id="PTHR43690">
    <property type="entry name" value="NARDILYSIN"/>
    <property type="match status" value="1"/>
</dbReference>
<gene>
    <name evidence="3" type="ORF">PG994_004260</name>
</gene>
<evidence type="ECO:0000313" key="4">
    <source>
        <dbReference type="Proteomes" id="UP001480595"/>
    </source>
</evidence>
<dbReference type="SUPFAM" id="SSF63411">
    <property type="entry name" value="LuxS/MPP-like metallohydrolase"/>
    <property type="match status" value="1"/>
</dbReference>
<keyword evidence="3" id="KW-0378">Hydrolase</keyword>
<dbReference type="InterPro" id="IPR011249">
    <property type="entry name" value="Metalloenz_LuxS/M16"/>
</dbReference>
<organism evidence="3 4">
    <name type="scientific">Apiospora phragmitis</name>
    <dbReference type="NCBI Taxonomy" id="2905665"/>
    <lineage>
        <taxon>Eukaryota</taxon>
        <taxon>Fungi</taxon>
        <taxon>Dikarya</taxon>
        <taxon>Ascomycota</taxon>
        <taxon>Pezizomycotina</taxon>
        <taxon>Sordariomycetes</taxon>
        <taxon>Xylariomycetidae</taxon>
        <taxon>Amphisphaeriales</taxon>
        <taxon>Apiosporaceae</taxon>
        <taxon>Apiospora</taxon>
    </lineage>
</organism>
<proteinExistence type="predicted"/>
<keyword evidence="1" id="KW-0479">Metal-binding</keyword>
<evidence type="ECO:0000313" key="3">
    <source>
        <dbReference type="EMBL" id="KAK8073361.1"/>
    </source>
</evidence>
<dbReference type="InterPro" id="IPR050626">
    <property type="entry name" value="Peptidase_M16"/>
</dbReference>
<dbReference type="GeneID" id="92088732"/>
<dbReference type="GO" id="GO:0016787">
    <property type="term" value="F:hydrolase activity"/>
    <property type="evidence" value="ECO:0007669"/>
    <property type="project" value="UniProtKB-KW"/>
</dbReference>
<name>A0ABR1VQ34_9PEZI</name>
<evidence type="ECO:0000256" key="1">
    <source>
        <dbReference type="ARBA" id="ARBA00022723"/>
    </source>
</evidence>
<dbReference type="Proteomes" id="UP001480595">
    <property type="component" value="Unassembled WGS sequence"/>
</dbReference>
<sequence>MPNKNLSQNRWEEEVPFAKEQLKWQCFAKPVIDSRELNLFFPFIDEEKIYKSQLSRLTPEIQGLINYKEIVKEWIFEEQKGIADVDFKFKQKTPASRFTSKIAAVMQKPLPRKWLLNKQSRLRKFNADLIIKGLDYLRPNNFKITLYGTEYKAEKIPEEFLFILTKLEVEKKEVKELSLVPRLLRNNNANSVKAKLYTDLVRDTLEKYSYDADLASL</sequence>
<evidence type="ECO:0000259" key="2">
    <source>
        <dbReference type="Pfam" id="PF16187"/>
    </source>
</evidence>
<dbReference type="EMBL" id="JAQQWL010000005">
    <property type="protein sequence ID" value="KAK8073361.1"/>
    <property type="molecule type" value="Genomic_DNA"/>
</dbReference>
<feature type="domain" description="Peptidase M16 middle/third" evidence="2">
    <location>
        <begin position="87"/>
        <end position="155"/>
    </location>
</feature>